<name>A0A1V9YB42_ACHHY</name>
<reference evidence="2 3" key="1">
    <citation type="journal article" date="2014" name="Genome Biol. Evol.">
        <title>The secreted proteins of Achlya hypogyna and Thraustotheca clavata identify the ancestral oomycete secretome and reveal gene acquisitions by horizontal gene transfer.</title>
        <authorList>
            <person name="Misner I."/>
            <person name="Blouin N."/>
            <person name="Leonard G."/>
            <person name="Richards T.A."/>
            <person name="Lane C.E."/>
        </authorList>
    </citation>
    <scope>NUCLEOTIDE SEQUENCE [LARGE SCALE GENOMIC DNA]</scope>
    <source>
        <strain evidence="2 3">ATCC 48635</strain>
    </source>
</reference>
<evidence type="ECO:0000256" key="1">
    <source>
        <dbReference type="SAM" id="MobiDB-lite"/>
    </source>
</evidence>
<comment type="caution">
    <text evidence="2">The sequence shown here is derived from an EMBL/GenBank/DDBJ whole genome shotgun (WGS) entry which is preliminary data.</text>
</comment>
<dbReference type="OrthoDB" id="59721at2759"/>
<evidence type="ECO:0000313" key="2">
    <source>
        <dbReference type="EMBL" id="OQR82922.1"/>
    </source>
</evidence>
<protein>
    <submittedName>
        <fullName evidence="2">Uncharacterized protein</fullName>
    </submittedName>
</protein>
<dbReference type="AlphaFoldDB" id="A0A1V9YB42"/>
<organism evidence="2 3">
    <name type="scientific">Achlya hypogyna</name>
    <name type="common">Oomycete</name>
    <name type="synonym">Protoachlya hypogyna</name>
    <dbReference type="NCBI Taxonomy" id="1202772"/>
    <lineage>
        <taxon>Eukaryota</taxon>
        <taxon>Sar</taxon>
        <taxon>Stramenopiles</taxon>
        <taxon>Oomycota</taxon>
        <taxon>Saprolegniomycetes</taxon>
        <taxon>Saprolegniales</taxon>
        <taxon>Achlyaceae</taxon>
        <taxon>Achlya</taxon>
    </lineage>
</organism>
<dbReference type="Proteomes" id="UP000243579">
    <property type="component" value="Unassembled WGS sequence"/>
</dbReference>
<feature type="region of interest" description="Disordered" evidence="1">
    <location>
        <begin position="1"/>
        <end position="21"/>
    </location>
</feature>
<evidence type="ECO:0000313" key="3">
    <source>
        <dbReference type="Proteomes" id="UP000243579"/>
    </source>
</evidence>
<accession>A0A1V9YB42</accession>
<gene>
    <name evidence="2" type="ORF">ACHHYP_15316</name>
</gene>
<dbReference type="EMBL" id="JNBR01002408">
    <property type="protein sequence ID" value="OQR82922.1"/>
    <property type="molecule type" value="Genomic_DNA"/>
</dbReference>
<proteinExistence type="predicted"/>
<sequence>MAKKTLATKAPASPRKDKLSKTLNVDAPPYIPTLGWKTPLTDDLIWTAGLPYTPGTQKHDGFVILDQVIDYREVPDEELFDPAFYPFTQTDLRELEMCEQMNELLAELEILDLQEELHRKMHDKCLELQDNRRSEEPMIQNILKRTTKTEQALYLTQKANKSINFKHQDHGKTPRFSRQIYQPRACN</sequence>
<keyword evidence="3" id="KW-1185">Reference proteome</keyword>